<dbReference type="SUPFAM" id="SSF54593">
    <property type="entry name" value="Glyoxalase/Bleomycin resistance protein/Dihydroxybiphenyl dioxygenase"/>
    <property type="match status" value="1"/>
</dbReference>
<dbReference type="PANTHER" id="PTHR46142:SF9">
    <property type="entry name" value="VOC DOMAIN-CONTAINING PROTEIN"/>
    <property type="match status" value="1"/>
</dbReference>
<proteinExistence type="predicted"/>
<comment type="caution">
    <text evidence="2">The sequence shown here is derived from an EMBL/GenBank/DDBJ whole genome shotgun (WGS) entry which is preliminary data.</text>
</comment>
<evidence type="ECO:0000313" key="3">
    <source>
        <dbReference type="Proteomes" id="UP001152561"/>
    </source>
</evidence>
<sequence>MKGNTGNPLALTSLNHISLVCRSVEKSIEFYKNVLGFVPVRRPGSFNFTGAWLFGYGIGIHLLQSEDPEKMPKKTEINPKDNHISFQCESIYAVEKKLTEMGIKYVRQLVEEGGIYVDQLFFHDPDGFMVEICNCDNLPVIPLAGEIARACSRANLQLLQPQQSQQQSVVQIPVIKP</sequence>
<name>A0A9Q1M850_9SOLA</name>
<organism evidence="2 3">
    <name type="scientific">Anisodus acutangulus</name>
    <dbReference type="NCBI Taxonomy" id="402998"/>
    <lineage>
        <taxon>Eukaryota</taxon>
        <taxon>Viridiplantae</taxon>
        <taxon>Streptophyta</taxon>
        <taxon>Embryophyta</taxon>
        <taxon>Tracheophyta</taxon>
        <taxon>Spermatophyta</taxon>
        <taxon>Magnoliopsida</taxon>
        <taxon>eudicotyledons</taxon>
        <taxon>Gunneridae</taxon>
        <taxon>Pentapetalae</taxon>
        <taxon>asterids</taxon>
        <taxon>lamiids</taxon>
        <taxon>Solanales</taxon>
        <taxon>Solanaceae</taxon>
        <taxon>Solanoideae</taxon>
        <taxon>Hyoscyameae</taxon>
        <taxon>Anisodus</taxon>
    </lineage>
</organism>
<dbReference type="EMBL" id="JAJAGQ010000009">
    <property type="protein sequence ID" value="KAJ8553636.1"/>
    <property type="molecule type" value="Genomic_DNA"/>
</dbReference>
<dbReference type="Proteomes" id="UP001152561">
    <property type="component" value="Unassembled WGS sequence"/>
</dbReference>
<evidence type="ECO:0000313" key="2">
    <source>
        <dbReference type="EMBL" id="KAJ8553636.1"/>
    </source>
</evidence>
<dbReference type="OrthoDB" id="16820at2759"/>
<accession>A0A9Q1M850</accession>
<evidence type="ECO:0000259" key="1">
    <source>
        <dbReference type="PROSITE" id="PS51819"/>
    </source>
</evidence>
<gene>
    <name evidence="2" type="ORF">K7X08_024314</name>
</gene>
<dbReference type="InterPro" id="IPR004360">
    <property type="entry name" value="Glyas_Fos-R_dOase_dom"/>
</dbReference>
<dbReference type="PANTHER" id="PTHR46142">
    <property type="match status" value="1"/>
</dbReference>
<dbReference type="InterPro" id="IPR037523">
    <property type="entry name" value="VOC_core"/>
</dbReference>
<dbReference type="Pfam" id="PF00903">
    <property type="entry name" value="Glyoxalase"/>
    <property type="match status" value="1"/>
</dbReference>
<protein>
    <recommendedName>
        <fullName evidence="1">VOC domain-containing protein</fullName>
    </recommendedName>
</protein>
<feature type="domain" description="VOC" evidence="1">
    <location>
        <begin position="13"/>
        <end position="135"/>
    </location>
</feature>
<dbReference type="AlphaFoldDB" id="A0A9Q1M850"/>
<dbReference type="Gene3D" id="3.10.180.10">
    <property type="entry name" value="2,3-Dihydroxybiphenyl 1,2-Dioxygenase, domain 1"/>
    <property type="match status" value="1"/>
</dbReference>
<dbReference type="InterPro" id="IPR029068">
    <property type="entry name" value="Glyas_Bleomycin-R_OHBP_Dase"/>
</dbReference>
<dbReference type="CDD" id="cd07245">
    <property type="entry name" value="VOC_like"/>
    <property type="match status" value="1"/>
</dbReference>
<dbReference type="PROSITE" id="PS51819">
    <property type="entry name" value="VOC"/>
    <property type="match status" value="1"/>
</dbReference>
<reference evidence="3" key="1">
    <citation type="journal article" date="2023" name="Proc. Natl. Acad. Sci. U.S.A.">
        <title>Genomic and structural basis for evolution of tropane alkaloid biosynthesis.</title>
        <authorList>
            <person name="Wanga Y.-J."/>
            <person name="Taina T."/>
            <person name="Yua J.-Y."/>
            <person name="Lia J."/>
            <person name="Xua B."/>
            <person name="Chenc J."/>
            <person name="D'Auriad J.C."/>
            <person name="Huanga J.-P."/>
            <person name="Huanga S.-X."/>
        </authorList>
    </citation>
    <scope>NUCLEOTIDE SEQUENCE [LARGE SCALE GENOMIC DNA]</scope>
    <source>
        <strain evidence="3">cv. KIB-2019</strain>
    </source>
</reference>
<keyword evidence="3" id="KW-1185">Reference proteome</keyword>